<accession>A0A1H7L9M2</accession>
<dbReference type="RefSeq" id="WP_089907432.1">
    <property type="nucleotide sequence ID" value="NZ_FOBB01000001.1"/>
</dbReference>
<dbReference type="PANTHER" id="PTHR12147:SF26">
    <property type="entry name" value="PEPTIDASE M28 DOMAIN-CONTAINING PROTEIN"/>
    <property type="match status" value="1"/>
</dbReference>
<evidence type="ECO:0000313" key="3">
    <source>
        <dbReference type="EMBL" id="SEK95669.1"/>
    </source>
</evidence>
<keyword evidence="1" id="KW-0732">Signal</keyword>
<gene>
    <name evidence="3" type="ORF">SAMN04488505_1011211</name>
</gene>
<protein>
    <submittedName>
        <fullName evidence="3">Zn-dependent amino-or carboxypeptidase, M28 family</fullName>
    </submittedName>
</protein>
<keyword evidence="3" id="KW-0121">Carboxypeptidase</keyword>
<keyword evidence="3" id="KW-0645">Protease</keyword>
<dbReference type="EMBL" id="FOBB01000001">
    <property type="protein sequence ID" value="SEK95669.1"/>
    <property type="molecule type" value="Genomic_DNA"/>
</dbReference>
<dbReference type="InterPro" id="IPR045175">
    <property type="entry name" value="M28_fam"/>
</dbReference>
<dbReference type="Gene3D" id="3.40.630.10">
    <property type="entry name" value="Zn peptidases"/>
    <property type="match status" value="2"/>
</dbReference>
<dbReference type="SUPFAM" id="SSF53187">
    <property type="entry name" value="Zn-dependent exopeptidases"/>
    <property type="match status" value="1"/>
</dbReference>
<dbReference type="AlphaFoldDB" id="A0A1H7L9M2"/>
<dbReference type="InterPro" id="IPR007484">
    <property type="entry name" value="Peptidase_M28"/>
</dbReference>
<dbReference type="GO" id="GO:0006508">
    <property type="term" value="P:proteolysis"/>
    <property type="evidence" value="ECO:0007669"/>
    <property type="project" value="InterPro"/>
</dbReference>
<dbReference type="Pfam" id="PF04389">
    <property type="entry name" value="Peptidase_M28"/>
    <property type="match status" value="1"/>
</dbReference>
<dbReference type="STRING" id="573321.SAMN04488505_1011211"/>
<keyword evidence="3" id="KW-0378">Hydrolase</keyword>
<evidence type="ECO:0000259" key="2">
    <source>
        <dbReference type="Pfam" id="PF04389"/>
    </source>
</evidence>
<evidence type="ECO:0000313" key="4">
    <source>
        <dbReference type="Proteomes" id="UP000198984"/>
    </source>
</evidence>
<reference evidence="3 4" key="1">
    <citation type="submission" date="2016-10" db="EMBL/GenBank/DDBJ databases">
        <authorList>
            <person name="de Groot N.N."/>
        </authorList>
    </citation>
    <scope>NUCLEOTIDE SEQUENCE [LARGE SCALE GENOMIC DNA]</scope>
    <source>
        <strain evidence="3 4">DSM 21039</strain>
    </source>
</reference>
<organism evidence="3 4">
    <name type="scientific">Chitinophaga rupis</name>
    <dbReference type="NCBI Taxonomy" id="573321"/>
    <lineage>
        <taxon>Bacteria</taxon>
        <taxon>Pseudomonadati</taxon>
        <taxon>Bacteroidota</taxon>
        <taxon>Chitinophagia</taxon>
        <taxon>Chitinophagales</taxon>
        <taxon>Chitinophagaceae</taxon>
        <taxon>Chitinophaga</taxon>
    </lineage>
</organism>
<sequence length="527" mass="59000">MKRSVLLAVGLFLCMNVWAQQDEKIATPAGQPAVAARFGEGITPHAVKEQLQIVAGADMQGRETATEGQQKAANYIISQFAKAGLQPGAKGKWEQYFYLYQDTLTSSKIVVDGHSYIFGKDYYSSLYACQNQQVKTSRIVFAGYGINSGEYNDYNNLDVSGQVVLLLPGEPHKDDTTFLLTGTRRPSAWGGVNKKIMEVVERKPAAVLVVNEGASRMEKVSGNGLYKTPTYMRNPKQTPAAATNVYYISPEMAAALLGIKDAAALLDPAAADKLKPRVIRKPVRLQFKKDVKELRSSNVLGYLEGTDKKNELVFVTAHYDHLGKRGEELFYGADDDGSGTSAVMEIAAAFGRAVKAGYKPRRSLVFMTVSGEEKGLLGSKFYTDNPVYPLDQTVADLNIDMIGRIDPIHEKDTNYVYVIGDNKLSSALRPINEAANNTFTKFHLDYKYNDPDDPNRFYYRSDHYMFALHNIPIIFYFNGTHEDYHRPTDTVDKIDFPLLSRRAQLVFYTAWEIANREERLPVDRHEK</sequence>
<keyword evidence="4" id="KW-1185">Reference proteome</keyword>
<proteinExistence type="predicted"/>
<dbReference type="GO" id="GO:0004180">
    <property type="term" value="F:carboxypeptidase activity"/>
    <property type="evidence" value="ECO:0007669"/>
    <property type="project" value="UniProtKB-KW"/>
</dbReference>
<dbReference type="OrthoDB" id="9764939at2"/>
<dbReference type="PANTHER" id="PTHR12147">
    <property type="entry name" value="METALLOPEPTIDASE M28 FAMILY MEMBER"/>
    <property type="match status" value="1"/>
</dbReference>
<feature type="domain" description="Peptidase M28" evidence="2">
    <location>
        <begin position="298"/>
        <end position="508"/>
    </location>
</feature>
<name>A0A1H7L9M2_9BACT</name>
<evidence type="ECO:0000256" key="1">
    <source>
        <dbReference type="SAM" id="SignalP"/>
    </source>
</evidence>
<dbReference type="GO" id="GO:0008235">
    <property type="term" value="F:metalloexopeptidase activity"/>
    <property type="evidence" value="ECO:0007669"/>
    <property type="project" value="InterPro"/>
</dbReference>
<dbReference type="Proteomes" id="UP000198984">
    <property type="component" value="Unassembled WGS sequence"/>
</dbReference>
<feature type="chain" id="PRO_5011720372" evidence="1">
    <location>
        <begin position="20"/>
        <end position="527"/>
    </location>
</feature>
<feature type="signal peptide" evidence="1">
    <location>
        <begin position="1"/>
        <end position="19"/>
    </location>
</feature>